<dbReference type="EMBL" id="JBHTCG010000034">
    <property type="protein sequence ID" value="MFC7387103.1"/>
    <property type="molecule type" value="Genomic_DNA"/>
</dbReference>
<protein>
    <submittedName>
        <fullName evidence="3">LVIVD repeat-containing protein</fullName>
    </submittedName>
</protein>
<feature type="compositionally biased region" description="Low complexity" evidence="1">
    <location>
        <begin position="28"/>
        <end position="52"/>
    </location>
</feature>
<evidence type="ECO:0000256" key="2">
    <source>
        <dbReference type="SAM" id="SignalP"/>
    </source>
</evidence>
<accession>A0ABW2PC10</accession>
<keyword evidence="2" id="KW-0732">Signal</keyword>
<proteinExistence type="predicted"/>
<dbReference type="PROSITE" id="PS51257">
    <property type="entry name" value="PROKAR_LIPOPROTEIN"/>
    <property type="match status" value="1"/>
</dbReference>
<gene>
    <name evidence="3" type="ORF">ACFQSB_33175</name>
</gene>
<dbReference type="InterPro" id="IPR013211">
    <property type="entry name" value="LVIVD"/>
</dbReference>
<feature type="chain" id="PRO_5045575295" evidence="2">
    <location>
        <begin position="24"/>
        <end position="479"/>
    </location>
</feature>
<dbReference type="SUPFAM" id="SSF75011">
    <property type="entry name" value="3-carboxy-cis,cis-mucoante lactonizing enzyme"/>
    <property type="match status" value="1"/>
</dbReference>
<feature type="signal peptide" evidence="2">
    <location>
        <begin position="1"/>
        <end position="23"/>
    </location>
</feature>
<evidence type="ECO:0000256" key="1">
    <source>
        <dbReference type="SAM" id="MobiDB-lite"/>
    </source>
</evidence>
<dbReference type="Proteomes" id="UP001596496">
    <property type="component" value="Unassembled WGS sequence"/>
</dbReference>
<comment type="caution">
    <text evidence="3">The sequence shown here is derived from an EMBL/GenBank/DDBJ whole genome shotgun (WGS) entry which is preliminary data.</text>
</comment>
<keyword evidence="4" id="KW-1185">Reference proteome</keyword>
<sequence length="479" mass="50302">MGRRRIGVFASAVGAVLLLGACAADPGQASPSAPAPSTGAAAAASPGSSAAPEAERRSANARVVARVPLSAPFDGHEAWGTDLAFQGDYAYVGNYEGFTVHDISDPTKPKVVTRVVCPGGQNDISVTGNLLFLSVDDPRDGDTCDSSPGDPLGGWEGVRIFDISDKAHPRYVKSLATACGSHTHTLVPAKDDPGKVYLYVSSFGPDENSSTCKPPHDSIAIVEVPVAAPAQAKIVAQPLLFTDGGADDDTQPGATSGCHDITVYPEKDLAAGACIGNGILMDISDRVRPKVLQQITDTENFSIWHSATFSNDGKRVIFSDELGGGVAPACDAKTGPDKGADAVYDITGDRKLERRAYYKLPRYQTATENCVAHNGALLPVPGKTIMVQAWYQGGVSVVDFTDPDHPKEIAYVDPAPLSASGDEPRLGGSWSAYYYNGYIYSSDITKGLDVIAVDDPLTDPAKKVTTAELNAQTQVAYPE</sequence>
<reference evidence="4" key="1">
    <citation type="journal article" date="2019" name="Int. J. Syst. Evol. Microbiol.">
        <title>The Global Catalogue of Microorganisms (GCM) 10K type strain sequencing project: providing services to taxonomists for standard genome sequencing and annotation.</title>
        <authorList>
            <consortium name="The Broad Institute Genomics Platform"/>
            <consortium name="The Broad Institute Genome Sequencing Center for Infectious Disease"/>
            <person name="Wu L."/>
            <person name="Ma J."/>
        </authorList>
    </citation>
    <scope>NUCLEOTIDE SEQUENCE [LARGE SCALE GENOMIC DNA]</scope>
    <source>
        <strain evidence="4">CECT 7649</strain>
    </source>
</reference>
<feature type="region of interest" description="Disordered" evidence="1">
    <location>
        <begin position="28"/>
        <end position="57"/>
    </location>
</feature>
<dbReference type="Pfam" id="PF08309">
    <property type="entry name" value="LVIVD"/>
    <property type="match status" value="2"/>
</dbReference>
<evidence type="ECO:0000313" key="3">
    <source>
        <dbReference type="EMBL" id="MFC7387103.1"/>
    </source>
</evidence>
<dbReference type="RefSeq" id="WP_380830779.1">
    <property type="nucleotide sequence ID" value="NZ_JBHTCG010000034.1"/>
</dbReference>
<evidence type="ECO:0000313" key="4">
    <source>
        <dbReference type="Proteomes" id="UP001596496"/>
    </source>
</evidence>
<organism evidence="3 4">
    <name type="scientific">Sphaerisporangium rhizosphaerae</name>
    <dbReference type="NCBI Taxonomy" id="2269375"/>
    <lineage>
        <taxon>Bacteria</taxon>
        <taxon>Bacillati</taxon>
        <taxon>Actinomycetota</taxon>
        <taxon>Actinomycetes</taxon>
        <taxon>Streptosporangiales</taxon>
        <taxon>Streptosporangiaceae</taxon>
        <taxon>Sphaerisporangium</taxon>
    </lineage>
</organism>
<name>A0ABW2PC10_9ACTN</name>